<dbReference type="Proteomes" id="UP000033588">
    <property type="component" value="Unassembled WGS sequence"/>
</dbReference>
<dbReference type="OrthoDB" id="573467at2"/>
<sequence>METKEKIFHKIKKTQKRIILRCEFDELGGRTQVTEAIKSLVTTGYLDRIGKGVYEKKTHASSNASNEYILLLVKSVFKELGEALCKAELETRNNDRICVVYTKNIRISRKLTLHGVPVCYAHSKHLESPHQCDEWKLPIDVDELPKSDVRNYIERFAEHYKIKHQRTGLDDFAEAVTRMAGDDIKLDATEKLLVALKKNDLINAKQLARLLSNYLKEASNVRPIRGLRDPRLPAQY</sequence>
<organism evidence="1 2">
    <name type="scientific">Pseudomonas fluorescens</name>
    <dbReference type="NCBI Taxonomy" id="294"/>
    <lineage>
        <taxon>Bacteria</taxon>
        <taxon>Pseudomonadati</taxon>
        <taxon>Pseudomonadota</taxon>
        <taxon>Gammaproteobacteria</taxon>
        <taxon>Pseudomonadales</taxon>
        <taxon>Pseudomonadaceae</taxon>
        <taxon>Pseudomonas</taxon>
    </lineage>
</organism>
<evidence type="ECO:0000313" key="2">
    <source>
        <dbReference type="Proteomes" id="UP000033588"/>
    </source>
</evidence>
<dbReference type="PATRIC" id="fig|294.132.peg.5299"/>
<gene>
    <name evidence="1" type="ORF">VC35_27655</name>
</gene>
<accession>A0A0F4SRR2</accession>
<evidence type="ECO:0000313" key="1">
    <source>
        <dbReference type="EMBL" id="KJZ34883.1"/>
    </source>
</evidence>
<name>A0A0F4SRR2_PSEFL</name>
<comment type="caution">
    <text evidence="1">The sequence shown here is derived from an EMBL/GenBank/DDBJ whole genome shotgun (WGS) entry which is preliminary data.</text>
</comment>
<protein>
    <submittedName>
        <fullName evidence="1">Uncharacterized protein</fullName>
    </submittedName>
</protein>
<dbReference type="RefSeq" id="WP_046043882.1">
    <property type="nucleotide sequence ID" value="NZ_LACC01000053.1"/>
</dbReference>
<reference evidence="1 2" key="1">
    <citation type="submission" date="2015-03" db="EMBL/GenBank/DDBJ databases">
        <title>Comparative genomics of Pseudomonas insights into diversity of traits involved in vanlence and defense.</title>
        <authorList>
            <person name="Qin Y."/>
        </authorList>
    </citation>
    <scope>NUCLEOTIDE SEQUENCE [LARGE SCALE GENOMIC DNA]</scope>
    <source>
        <strain evidence="1 2">C8</strain>
    </source>
</reference>
<dbReference type="EMBL" id="LACC01000053">
    <property type="protein sequence ID" value="KJZ34883.1"/>
    <property type="molecule type" value="Genomic_DNA"/>
</dbReference>
<dbReference type="AlphaFoldDB" id="A0A0F4SRR2"/>
<proteinExistence type="predicted"/>